<proteinExistence type="predicted"/>
<feature type="signal peptide" evidence="1">
    <location>
        <begin position="1"/>
        <end position="21"/>
    </location>
</feature>
<gene>
    <name evidence="2" type="ORF">SAMN05421504_1011189</name>
</gene>
<dbReference type="Proteomes" id="UP000199515">
    <property type="component" value="Unassembled WGS sequence"/>
</dbReference>
<dbReference type="OrthoDB" id="5023890at2"/>
<reference evidence="2 3" key="1">
    <citation type="submission" date="2016-10" db="EMBL/GenBank/DDBJ databases">
        <authorList>
            <person name="de Groot N.N."/>
        </authorList>
    </citation>
    <scope>NUCLEOTIDE SEQUENCE [LARGE SCALE GENOMIC DNA]</scope>
    <source>
        <strain evidence="2 3">CPCC 202699</strain>
    </source>
</reference>
<protein>
    <submittedName>
        <fullName evidence="2">Uncharacterized protein</fullName>
    </submittedName>
</protein>
<feature type="chain" id="PRO_5039646986" evidence="1">
    <location>
        <begin position="22"/>
        <end position="147"/>
    </location>
</feature>
<name>A0A1H2VDB4_9PSEU</name>
<keyword evidence="1" id="KW-0732">Signal</keyword>
<sequence length="147" mass="15524">MINWKGLAAGVAATAAAGTLAAPMASASEQQTVTYTPSCSAGGFTGTLRIIYREPVKGRADYIYSVEYRINKGSQHGGNQADVHWQDGATAPTTVRYTYSGIQDGNWHTLTGGGYSRGRGDTGMKFVFDKLGPGDPSCQLSPTALRN</sequence>
<keyword evidence="3" id="KW-1185">Reference proteome</keyword>
<dbReference type="STRING" id="589385.SAMN05421504_1011189"/>
<evidence type="ECO:0000313" key="3">
    <source>
        <dbReference type="Proteomes" id="UP000199515"/>
    </source>
</evidence>
<evidence type="ECO:0000313" key="2">
    <source>
        <dbReference type="EMBL" id="SDW66347.1"/>
    </source>
</evidence>
<dbReference type="EMBL" id="FNON01000001">
    <property type="protein sequence ID" value="SDW66347.1"/>
    <property type="molecule type" value="Genomic_DNA"/>
</dbReference>
<dbReference type="RefSeq" id="WP_091287483.1">
    <property type="nucleotide sequence ID" value="NZ_FNON01000001.1"/>
</dbReference>
<evidence type="ECO:0000256" key="1">
    <source>
        <dbReference type="SAM" id="SignalP"/>
    </source>
</evidence>
<accession>A0A1H2VDB4</accession>
<dbReference type="AlphaFoldDB" id="A0A1H2VDB4"/>
<organism evidence="2 3">
    <name type="scientific">Amycolatopsis xylanica</name>
    <dbReference type="NCBI Taxonomy" id="589385"/>
    <lineage>
        <taxon>Bacteria</taxon>
        <taxon>Bacillati</taxon>
        <taxon>Actinomycetota</taxon>
        <taxon>Actinomycetes</taxon>
        <taxon>Pseudonocardiales</taxon>
        <taxon>Pseudonocardiaceae</taxon>
        <taxon>Amycolatopsis</taxon>
    </lineage>
</organism>